<comment type="caution">
    <text evidence="2">The sequence shown here is derived from an EMBL/GenBank/DDBJ whole genome shotgun (WGS) entry which is preliminary data.</text>
</comment>
<reference evidence="3" key="1">
    <citation type="journal article" date="2015" name="Nat. Genet.">
        <title>The genome and transcriptome of the zoonotic hookworm Ancylostoma ceylanicum identify infection-specific gene families.</title>
        <authorList>
            <person name="Schwarz E.M."/>
            <person name="Hu Y."/>
            <person name="Antoshechkin I."/>
            <person name="Miller M.M."/>
            <person name="Sternberg P.W."/>
            <person name="Aroian R.V."/>
        </authorList>
    </citation>
    <scope>NUCLEOTIDE SEQUENCE</scope>
    <source>
        <strain evidence="3">HY135</strain>
    </source>
</reference>
<protein>
    <submittedName>
        <fullName evidence="2">Uncharacterized protein</fullName>
    </submittedName>
</protein>
<keyword evidence="3" id="KW-1185">Reference proteome</keyword>
<evidence type="ECO:0000313" key="2">
    <source>
        <dbReference type="EMBL" id="EYC05714.1"/>
    </source>
</evidence>
<evidence type="ECO:0000256" key="1">
    <source>
        <dbReference type="SAM" id="Phobius"/>
    </source>
</evidence>
<feature type="transmembrane region" description="Helical" evidence="1">
    <location>
        <begin position="136"/>
        <end position="156"/>
    </location>
</feature>
<keyword evidence="1" id="KW-1133">Transmembrane helix</keyword>
<dbReference type="AlphaFoldDB" id="A0A016TRP0"/>
<keyword evidence="1" id="KW-0812">Transmembrane</keyword>
<evidence type="ECO:0000313" key="3">
    <source>
        <dbReference type="Proteomes" id="UP000024635"/>
    </source>
</evidence>
<dbReference type="Proteomes" id="UP000024635">
    <property type="component" value="Unassembled WGS sequence"/>
</dbReference>
<accession>A0A016TRP0</accession>
<gene>
    <name evidence="2" type="primary">Acey_s0080.g1327</name>
    <name evidence="2" type="synonym">Acey-F48F5.6</name>
    <name evidence="2" type="ORF">Y032_0080g1327</name>
</gene>
<dbReference type="EMBL" id="JARK01001416">
    <property type="protein sequence ID" value="EYC05714.1"/>
    <property type="molecule type" value="Genomic_DNA"/>
</dbReference>
<keyword evidence="1" id="KW-0472">Membrane</keyword>
<name>A0A016TRP0_9BILA</name>
<organism evidence="2 3">
    <name type="scientific">Ancylostoma ceylanicum</name>
    <dbReference type="NCBI Taxonomy" id="53326"/>
    <lineage>
        <taxon>Eukaryota</taxon>
        <taxon>Metazoa</taxon>
        <taxon>Ecdysozoa</taxon>
        <taxon>Nematoda</taxon>
        <taxon>Chromadorea</taxon>
        <taxon>Rhabditida</taxon>
        <taxon>Rhabditina</taxon>
        <taxon>Rhabditomorpha</taxon>
        <taxon>Strongyloidea</taxon>
        <taxon>Ancylostomatidae</taxon>
        <taxon>Ancylostomatinae</taxon>
        <taxon>Ancylostoma</taxon>
    </lineage>
</organism>
<sequence>MLKTSLCLFCTHQYDNSPSTVRYVTVRLLINCWTPDHYLHPIQGFGQQVGFQQVTNQIGNNSEPRQSRRQPFSGTVGFFICRLKPLTSISNDTRSELLRMVRLQGTHASWRLPRVNVSTPHKFTYEAMVPSEVNQILIILTVVVASTALVLMLYIYCHYKCGFCHRQQKRSNAELPEVRITMHNDAKMPLSVDCPDIDFIDSRNTNLISSTVRVSSVHNTPHQL</sequence>
<proteinExistence type="predicted"/>
<dbReference type="OrthoDB" id="5855105at2759"/>